<dbReference type="InterPro" id="IPR024370">
    <property type="entry name" value="PBP_domain"/>
</dbReference>
<dbReference type="RefSeq" id="WP_071905814.1">
    <property type="nucleotide sequence ID" value="NZ_LT607756.1"/>
</dbReference>
<dbReference type="SUPFAM" id="SSF53850">
    <property type="entry name" value="Periplasmic binding protein-like II"/>
    <property type="match status" value="1"/>
</dbReference>
<dbReference type="AlphaFoldDB" id="A0A1D3KZM7"/>
<keyword evidence="1" id="KW-1133">Transmembrane helix</keyword>
<dbReference type="EMBL" id="LT607756">
    <property type="protein sequence ID" value="SCG84738.1"/>
    <property type="molecule type" value="Genomic_DNA"/>
</dbReference>
<dbReference type="Gene3D" id="3.40.190.10">
    <property type="entry name" value="Periplasmic binding protein-like II"/>
    <property type="match status" value="2"/>
</dbReference>
<organism evidence="3 4">
    <name type="scientific">Methanobacterium congolense</name>
    <dbReference type="NCBI Taxonomy" id="118062"/>
    <lineage>
        <taxon>Archaea</taxon>
        <taxon>Methanobacteriati</taxon>
        <taxon>Methanobacteriota</taxon>
        <taxon>Methanomada group</taxon>
        <taxon>Methanobacteria</taxon>
        <taxon>Methanobacteriales</taxon>
        <taxon>Methanobacteriaceae</taxon>
        <taxon>Methanobacterium</taxon>
    </lineage>
</organism>
<dbReference type="PANTHER" id="PTHR37945">
    <property type="entry name" value="EXTRACELLULAR TUNGSTATE BINDING PROTEIN"/>
    <property type="match status" value="1"/>
</dbReference>
<dbReference type="KEGG" id="mcub:MCBB_0150"/>
<evidence type="ECO:0000313" key="3">
    <source>
        <dbReference type="EMBL" id="SCG84738.1"/>
    </source>
</evidence>
<keyword evidence="1" id="KW-0812">Transmembrane</keyword>
<dbReference type="Pfam" id="PF12849">
    <property type="entry name" value="PBP_like_2"/>
    <property type="match status" value="1"/>
</dbReference>
<dbReference type="InterPro" id="IPR052738">
    <property type="entry name" value="ABC-Tungstate_binding"/>
</dbReference>
<dbReference type="Proteomes" id="UP000094707">
    <property type="component" value="Chromosome I"/>
</dbReference>
<keyword evidence="1" id="KW-0472">Membrane</keyword>
<evidence type="ECO:0000256" key="1">
    <source>
        <dbReference type="SAM" id="Phobius"/>
    </source>
</evidence>
<dbReference type="OrthoDB" id="14917at2157"/>
<dbReference type="GeneID" id="30411014"/>
<evidence type="ECO:0000313" key="4">
    <source>
        <dbReference type="Proteomes" id="UP000094707"/>
    </source>
</evidence>
<keyword evidence="4" id="KW-1185">Reference proteome</keyword>
<feature type="transmembrane region" description="Helical" evidence="1">
    <location>
        <begin position="5"/>
        <end position="24"/>
    </location>
</feature>
<gene>
    <name evidence="3" type="ORF">MCBB_0150</name>
</gene>
<reference evidence="3 4" key="1">
    <citation type="submission" date="2016-08" db="EMBL/GenBank/DDBJ databases">
        <authorList>
            <person name="Seilhamer J.J."/>
        </authorList>
    </citation>
    <scope>NUCLEOTIDE SEQUENCE [LARGE SCALE GENOMIC DNA]</scope>
    <source>
        <strain evidence="3">Buetzberg</strain>
    </source>
</reference>
<accession>A0A1D3KZM7</accession>
<protein>
    <submittedName>
        <fullName evidence="3">Putative ABC transporter anion-binding protein HVO_1888</fullName>
    </submittedName>
</protein>
<dbReference type="STRING" id="118062.MCBB_0150"/>
<name>A0A1D3KZM7_9EURY</name>
<proteinExistence type="predicted"/>
<dbReference type="PANTHER" id="PTHR37945:SF1">
    <property type="entry name" value="EXTRACELLULAR TUNGSTATE BINDING PROTEIN"/>
    <property type="match status" value="1"/>
</dbReference>
<feature type="domain" description="PBP" evidence="2">
    <location>
        <begin position="31"/>
        <end position="267"/>
    </location>
</feature>
<dbReference type="PATRIC" id="fig|129848.4.peg.157"/>
<sequence>MDKKIIAIIALIIVVVAGIGIYSYSISNSPDTSKLRISTTTSLEDTGLLKELEAAYEKKYPGVDVQVVSGGTGIALQYGERGDVDLMLVHDKARETKFINDGFGTNRTQFAYNYFWIVGPADDPAGIKGLNATEAFKKIAQEGQTNSQVKFVSRGDASGTNARELKIWKSAGIDINNTTNGSSWYIESGKGMGDTLVIANEKNAYTISDSGTFLAYSKNGKITLVPLVTTGKDLLNIYTAIPINPDKHPKTNIEAANNFVNFLVSPEGQTIIGNYGKDKYGQALFTPVPTNTLPALIAPLIISTPA</sequence>
<evidence type="ECO:0000259" key="2">
    <source>
        <dbReference type="Pfam" id="PF12849"/>
    </source>
</evidence>